<feature type="domain" description="Glycosyltransferase 2-like" evidence="2">
    <location>
        <begin position="197"/>
        <end position="431"/>
    </location>
</feature>
<dbReference type="PANTHER" id="PTHR36851">
    <property type="entry name" value="UNNAMED PRODUCT"/>
    <property type="match status" value="1"/>
</dbReference>
<evidence type="ECO:0000313" key="3">
    <source>
        <dbReference type="EMBL" id="OGK56014.1"/>
    </source>
</evidence>
<sequence length="493" mass="58461">MIKRIARTQLFYSVAEKIVPILTITTILLPVWMSPVHPAIASYFILGYLIYFLYKSIKTVYFAAISFNLLKKAGKIHWLKKLEKEKSHRDYYHYIIITNYKESVSKMDETLKYIKEQHYPKDRISIILAMEEREGQPAKERSAILSKKYAADFREFDTTYHRLIPGEIVGKASNETYAAKFIDRLITKNNLDRKKVLITVCDADSLLPSDYLSYLTLEYIHDKKRLFHFYWAPVLLYNNFWKLSLPIRVQSILSSVVRISILPQRENLIHVSTYSTNMWLLNEVGFWDPDIIPEDWHIWLQAFFKFGKEVRTLPIYLPISADAVYTDGFWKTYKNRYEQERRWAWGVSDIPYAIVRFFDTPHIDPIIKIRKILFLVEHHLFWPSSFFILTLSAYIPPLINPMFKRTVMGFLLPKLSSFILTASSLMLVFILYFDHKMREKVKVKTELKKLPMLFIQWYFLPVITFFFGSLPALDAHIRILFGKKIEYKVTEKD</sequence>
<keyword evidence="1" id="KW-0812">Transmembrane</keyword>
<feature type="transmembrane region" description="Helical" evidence="1">
    <location>
        <begin position="12"/>
        <end position="33"/>
    </location>
</feature>
<evidence type="ECO:0000256" key="1">
    <source>
        <dbReference type="SAM" id="Phobius"/>
    </source>
</evidence>
<feature type="transmembrane region" description="Helical" evidence="1">
    <location>
        <begin position="372"/>
        <end position="395"/>
    </location>
</feature>
<gene>
    <name evidence="3" type="ORF">A3J15_00335</name>
</gene>
<dbReference type="EMBL" id="MGAY01000048">
    <property type="protein sequence ID" value="OGK56014.1"/>
    <property type="molecule type" value="Genomic_DNA"/>
</dbReference>
<dbReference type="InterPro" id="IPR001173">
    <property type="entry name" value="Glyco_trans_2-like"/>
</dbReference>
<organism evidence="3 4">
    <name type="scientific">Candidatus Roizmanbacteria bacterium RIFCSPLOWO2_02_FULL_38_10</name>
    <dbReference type="NCBI Taxonomy" id="1802074"/>
    <lineage>
        <taxon>Bacteria</taxon>
        <taxon>Candidatus Roizmaniibacteriota</taxon>
    </lineage>
</organism>
<comment type="caution">
    <text evidence="3">The sequence shown here is derived from an EMBL/GenBank/DDBJ whole genome shotgun (WGS) entry which is preliminary data.</text>
</comment>
<dbReference type="Pfam" id="PF13632">
    <property type="entry name" value="Glyco_trans_2_3"/>
    <property type="match status" value="1"/>
</dbReference>
<proteinExistence type="predicted"/>
<dbReference type="InterPro" id="IPR029044">
    <property type="entry name" value="Nucleotide-diphossugar_trans"/>
</dbReference>
<dbReference type="PANTHER" id="PTHR36851:SF1">
    <property type="entry name" value="GLYCO_TRANS_2-LIKE DOMAIN-CONTAINING PROTEIN"/>
    <property type="match status" value="1"/>
</dbReference>
<protein>
    <recommendedName>
        <fullName evidence="2">Glycosyltransferase 2-like domain-containing protein</fullName>
    </recommendedName>
</protein>
<keyword evidence="1" id="KW-0472">Membrane</keyword>
<dbReference type="Gene3D" id="3.90.550.10">
    <property type="entry name" value="Spore Coat Polysaccharide Biosynthesis Protein SpsA, Chain A"/>
    <property type="match status" value="1"/>
</dbReference>
<evidence type="ECO:0000313" key="4">
    <source>
        <dbReference type="Proteomes" id="UP000176376"/>
    </source>
</evidence>
<accession>A0A1F7JK79</accession>
<feature type="transmembrane region" description="Helical" evidence="1">
    <location>
        <begin position="415"/>
        <end position="433"/>
    </location>
</feature>
<feature type="transmembrane region" description="Helical" evidence="1">
    <location>
        <begin position="454"/>
        <end position="473"/>
    </location>
</feature>
<dbReference type="STRING" id="1802074.A3J15_00335"/>
<keyword evidence="1" id="KW-1133">Transmembrane helix</keyword>
<reference evidence="3 4" key="1">
    <citation type="journal article" date="2016" name="Nat. Commun.">
        <title>Thousands of microbial genomes shed light on interconnected biogeochemical processes in an aquifer system.</title>
        <authorList>
            <person name="Anantharaman K."/>
            <person name="Brown C.T."/>
            <person name="Hug L.A."/>
            <person name="Sharon I."/>
            <person name="Castelle C.J."/>
            <person name="Probst A.J."/>
            <person name="Thomas B.C."/>
            <person name="Singh A."/>
            <person name="Wilkins M.J."/>
            <person name="Karaoz U."/>
            <person name="Brodie E.L."/>
            <person name="Williams K.H."/>
            <person name="Hubbard S.S."/>
            <person name="Banfield J.F."/>
        </authorList>
    </citation>
    <scope>NUCLEOTIDE SEQUENCE [LARGE SCALE GENOMIC DNA]</scope>
</reference>
<dbReference type="SUPFAM" id="SSF53448">
    <property type="entry name" value="Nucleotide-diphospho-sugar transferases"/>
    <property type="match status" value="1"/>
</dbReference>
<dbReference type="Proteomes" id="UP000176376">
    <property type="component" value="Unassembled WGS sequence"/>
</dbReference>
<dbReference type="AlphaFoldDB" id="A0A1F7JK79"/>
<evidence type="ECO:0000259" key="2">
    <source>
        <dbReference type="Pfam" id="PF13632"/>
    </source>
</evidence>
<name>A0A1F7JK79_9BACT</name>
<feature type="transmembrane region" description="Helical" evidence="1">
    <location>
        <begin position="45"/>
        <end position="70"/>
    </location>
</feature>